<evidence type="ECO:0000256" key="1">
    <source>
        <dbReference type="ARBA" id="ARBA00004651"/>
    </source>
</evidence>
<evidence type="ECO:0000313" key="9">
    <source>
        <dbReference type="EMBL" id="MEA5140377.1"/>
    </source>
</evidence>
<accession>A0ABU5QCU0</accession>
<feature type="transmembrane region" description="Helical" evidence="7">
    <location>
        <begin position="106"/>
        <end position="123"/>
    </location>
</feature>
<feature type="transmembrane region" description="Helical" evidence="7">
    <location>
        <begin position="56"/>
        <end position="73"/>
    </location>
</feature>
<keyword evidence="6 7" id="KW-0472">Membrane</keyword>
<keyword evidence="2" id="KW-0813">Transport</keyword>
<feature type="transmembrane region" description="Helical" evidence="7">
    <location>
        <begin position="20"/>
        <end position="44"/>
    </location>
</feature>
<feature type="transmembrane region" description="Helical" evidence="7">
    <location>
        <begin position="377"/>
        <end position="395"/>
    </location>
</feature>
<feature type="transmembrane region" description="Helical" evidence="7">
    <location>
        <begin position="257"/>
        <end position="276"/>
    </location>
</feature>
<evidence type="ECO:0000256" key="2">
    <source>
        <dbReference type="ARBA" id="ARBA00022448"/>
    </source>
</evidence>
<evidence type="ECO:0000256" key="7">
    <source>
        <dbReference type="SAM" id="Phobius"/>
    </source>
</evidence>
<organism evidence="9 10">
    <name type="scientific">Arcicella rigui</name>
    <dbReference type="NCBI Taxonomy" id="797020"/>
    <lineage>
        <taxon>Bacteria</taxon>
        <taxon>Pseudomonadati</taxon>
        <taxon>Bacteroidota</taxon>
        <taxon>Cytophagia</taxon>
        <taxon>Cytophagales</taxon>
        <taxon>Flectobacillaceae</taxon>
        <taxon>Arcicella</taxon>
    </lineage>
</organism>
<dbReference type="InterPro" id="IPR020846">
    <property type="entry name" value="MFS_dom"/>
</dbReference>
<evidence type="ECO:0000313" key="10">
    <source>
        <dbReference type="Proteomes" id="UP001302949"/>
    </source>
</evidence>
<reference evidence="9 10" key="1">
    <citation type="submission" date="2023-12" db="EMBL/GenBank/DDBJ databases">
        <title>Novel species of the genus Arcicella isolated from rivers.</title>
        <authorList>
            <person name="Lu H."/>
        </authorList>
    </citation>
    <scope>NUCLEOTIDE SEQUENCE [LARGE SCALE GENOMIC DNA]</scope>
    <source>
        <strain evidence="9 10">KCTC 23307</strain>
    </source>
</reference>
<feature type="transmembrane region" description="Helical" evidence="7">
    <location>
        <begin position="219"/>
        <end position="237"/>
    </location>
</feature>
<evidence type="ECO:0000259" key="8">
    <source>
        <dbReference type="PROSITE" id="PS50850"/>
    </source>
</evidence>
<comment type="caution">
    <text evidence="9">The sequence shown here is derived from an EMBL/GenBank/DDBJ whole genome shotgun (WGS) entry which is preliminary data.</text>
</comment>
<dbReference type="PROSITE" id="PS50850">
    <property type="entry name" value="MFS"/>
    <property type="match status" value="1"/>
</dbReference>
<dbReference type="InterPro" id="IPR011701">
    <property type="entry name" value="MFS"/>
</dbReference>
<gene>
    <name evidence="9" type="ORF">VB248_14590</name>
</gene>
<evidence type="ECO:0000256" key="5">
    <source>
        <dbReference type="ARBA" id="ARBA00022989"/>
    </source>
</evidence>
<comment type="subcellular location">
    <subcellularLocation>
        <location evidence="1">Cell membrane</location>
        <topology evidence="1">Multi-pass membrane protein</topology>
    </subcellularLocation>
</comment>
<feature type="domain" description="Major facilitator superfamily (MFS) profile" evidence="8">
    <location>
        <begin position="19"/>
        <end position="399"/>
    </location>
</feature>
<keyword evidence="10" id="KW-1185">Reference proteome</keyword>
<keyword evidence="4 7" id="KW-0812">Transmembrane</keyword>
<dbReference type="Gene3D" id="1.20.1250.20">
    <property type="entry name" value="MFS general substrate transporter like domains"/>
    <property type="match status" value="1"/>
</dbReference>
<name>A0ABU5QCU0_9BACT</name>
<dbReference type="InterPro" id="IPR036259">
    <property type="entry name" value="MFS_trans_sf"/>
</dbReference>
<dbReference type="PANTHER" id="PTHR23517">
    <property type="entry name" value="RESISTANCE PROTEIN MDTM, PUTATIVE-RELATED-RELATED"/>
    <property type="match status" value="1"/>
</dbReference>
<feature type="transmembrane region" description="Helical" evidence="7">
    <location>
        <begin position="80"/>
        <end position="100"/>
    </location>
</feature>
<dbReference type="EMBL" id="JAYFUM010000017">
    <property type="protein sequence ID" value="MEA5140377.1"/>
    <property type="molecule type" value="Genomic_DNA"/>
</dbReference>
<feature type="transmembrane region" description="Helical" evidence="7">
    <location>
        <begin position="288"/>
        <end position="307"/>
    </location>
</feature>
<dbReference type="InterPro" id="IPR050171">
    <property type="entry name" value="MFS_Transporters"/>
</dbReference>
<keyword evidence="3" id="KW-1003">Cell membrane</keyword>
<dbReference type="RefSeq" id="WP_323297532.1">
    <property type="nucleotide sequence ID" value="NZ_JAYFUM010000017.1"/>
</dbReference>
<evidence type="ECO:0000256" key="3">
    <source>
        <dbReference type="ARBA" id="ARBA00022475"/>
    </source>
</evidence>
<evidence type="ECO:0000256" key="6">
    <source>
        <dbReference type="ARBA" id="ARBA00023136"/>
    </source>
</evidence>
<dbReference type="Proteomes" id="UP001302949">
    <property type="component" value="Unassembled WGS sequence"/>
</dbReference>
<feature type="transmembrane region" description="Helical" evidence="7">
    <location>
        <begin position="144"/>
        <end position="166"/>
    </location>
</feature>
<feature type="transmembrane region" description="Helical" evidence="7">
    <location>
        <begin position="172"/>
        <end position="192"/>
    </location>
</feature>
<dbReference type="SUPFAM" id="SSF103473">
    <property type="entry name" value="MFS general substrate transporter"/>
    <property type="match status" value="1"/>
</dbReference>
<proteinExistence type="predicted"/>
<dbReference type="PANTHER" id="PTHR23517:SF2">
    <property type="entry name" value="MULTIDRUG RESISTANCE PROTEIN MDTH"/>
    <property type="match status" value="1"/>
</dbReference>
<protein>
    <submittedName>
        <fullName evidence="9">MFS transporter</fullName>
    </submittedName>
</protein>
<sequence length="399" mass="44863">MLSKSIQLYRNAYLGLPKSVWLLSGVMFVNRSGTMVLPFLSLYLTQKLHFSVADTGIIMAVYGVGALCGTFLGGKLTDKIGFYPIQFFSLLLAGIILLVLMHLTNFYAICVGVFIFTLFGDCFRPANAAALAHYSEAENRTRSFSLNRLAINLGWSIGGGMGGILAEIDYDLLFWADGITCIVAAILLRILLKAPQQNKLNKSEQSLEKPFVKSPYRDSVYWFFVFCVTLYAISFFQLFSLEPLYFRTIYHLPESQIGLLMVTNGLLIAFVEMILVHQLDGRFPKANLIAIGTILTAFSFWVFNIYFFVGVLWVSILLNTVGEMFAMPFMQSFSIERSDESNRGQYIAMYSMCYSFAQITSPTIGSQLVEHFGFSTLWYVMGAFCTLSTLGFLYLKTLK</sequence>
<dbReference type="Pfam" id="PF07690">
    <property type="entry name" value="MFS_1"/>
    <property type="match status" value="1"/>
</dbReference>
<evidence type="ECO:0000256" key="4">
    <source>
        <dbReference type="ARBA" id="ARBA00022692"/>
    </source>
</evidence>
<keyword evidence="5 7" id="KW-1133">Transmembrane helix</keyword>